<sequence length="718" mass="75988">ACVLGHEAVAAELLRSGIPIPTRRQAFLLQTACGDLVHTAVHVRQLQAVLDSGSFPALGSAGSEAQSTGARSALPGQAGGASEEGTLYALEMRNEKRQLEEVILRLKKGAPETRRTGGRAWEARLRLLGAGEMMEQARARLKAIRAAAVAAAVRSRAVGRREEATARAIAAVRAQWEAHAAEERRATISALEQIEVTVEKRVAQVRAEGAAAAAAARLESEARLRALEMELAEALQRAEAQVALVSADTVEEARAVAAAAEEEAREAAKAARRAQRSEEERVAECKRVGRVLYDPEEPLGADGESQVFAGYYEMTTRAQSRRPAAVKRLLLPAGERSAQLVEQAERELEMRAELGSCREIVQVLGYEVTPQSVLIALELCSGGSLRQYLEKGGTGVGVGWPARLRLARGAAIAVRELHARRHVHTGLGPDSMLVAGSGRLKLQDIGPGRSDLGTWLASDQPKGGLVEVAPELHEGGITDCTTASDVWALGCVIFFILTGEVSPFAPSGVRLSRPAVRALIAAGELDLSALQASPALEGGDAPPQSPATALPGHTSEGAVDLPAATQAAAAHLLRQMLTPDPPQRPSASQVAQHPLWWSPARSMEELLGLVARLKVRQGQAALIALLTVRQGQAALIALLKLRQGQAALIALLKLRQGQAALTALPKVRQGQAALIALPKLRQGQAALIALPRVRQGQAALIALLKVRRGQAALIALLK</sequence>
<dbReference type="EMBL" id="LGRX02018405">
    <property type="protein sequence ID" value="KAK3259871.1"/>
    <property type="molecule type" value="Genomic_DNA"/>
</dbReference>
<dbReference type="Gene3D" id="3.30.200.20">
    <property type="entry name" value="Phosphorylase Kinase, domain 1"/>
    <property type="match status" value="1"/>
</dbReference>
<dbReference type="InterPro" id="IPR000719">
    <property type="entry name" value="Prot_kinase_dom"/>
</dbReference>
<dbReference type="GO" id="GO:0004521">
    <property type="term" value="F:RNA endonuclease activity"/>
    <property type="evidence" value="ECO:0007669"/>
    <property type="project" value="InterPro"/>
</dbReference>
<feature type="domain" description="Protein kinase" evidence="3">
    <location>
        <begin position="293"/>
        <end position="596"/>
    </location>
</feature>
<gene>
    <name evidence="4" type="ORF">CYMTET_31147</name>
</gene>
<comment type="caution">
    <text evidence="4">The sequence shown here is derived from an EMBL/GenBank/DDBJ whole genome shotgun (WGS) entry which is preliminary data.</text>
</comment>
<dbReference type="PANTHER" id="PTHR13954">
    <property type="entry name" value="IRE1-RELATED"/>
    <property type="match status" value="1"/>
</dbReference>
<reference evidence="4 5" key="1">
    <citation type="journal article" date="2015" name="Genome Biol. Evol.">
        <title>Comparative Genomics of a Bacterivorous Green Alga Reveals Evolutionary Causalities and Consequences of Phago-Mixotrophic Mode of Nutrition.</title>
        <authorList>
            <person name="Burns J.A."/>
            <person name="Paasch A."/>
            <person name="Narechania A."/>
            <person name="Kim E."/>
        </authorList>
    </citation>
    <scope>NUCLEOTIDE SEQUENCE [LARGE SCALE GENOMIC DNA]</scope>
    <source>
        <strain evidence="4 5">PLY_AMNH</strain>
    </source>
</reference>
<feature type="region of interest" description="Disordered" evidence="2">
    <location>
        <begin position="60"/>
        <end position="81"/>
    </location>
</feature>
<dbReference type="InterPro" id="IPR011009">
    <property type="entry name" value="Kinase-like_dom_sf"/>
</dbReference>
<dbReference type="GO" id="GO:0036498">
    <property type="term" value="P:IRE1-mediated unfolded protein response"/>
    <property type="evidence" value="ECO:0007669"/>
    <property type="project" value="TreeGrafter"/>
</dbReference>
<dbReference type="AlphaFoldDB" id="A0AAE0FHD4"/>
<evidence type="ECO:0000313" key="5">
    <source>
        <dbReference type="Proteomes" id="UP001190700"/>
    </source>
</evidence>
<dbReference type="GO" id="GO:0051082">
    <property type="term" value="F:unfolded protein binding"/>
    <property type="evidence" value="ECO:0007669"/>
    <property type="project" value="TreeGrafter"/>
</dbReference>
<feature type="region of interest" description="Disordered" evidence="2">
    <location>
        <begin position="534"/>
        <end position="557"/>
    </location>
</feature>
<dbReference type="GO" id="GO:0004674">
    <property type="term" value="F:protein serine/threonine kinase activity"/>
    <property type="evidence" value="ECO:0007669"/>
    <property type="project" value="InterPro"/>
</dbReference>
<feature type="coiled-coil region" evidence="1">
    <location>
        <begin position="217"/>
        <end position="281"/>
    </location>
</feature>
<evidence type="ECO:0000256" key="1">
    <source>
        <dbReference type="SAM" id="Coils"/>
    </source>
</evidence>
<dbReference type="PANTHER" id="PTHR13954:SF6">
    <property type="entry name" value="NON-SPECIFIC SERINE_THREONINE PROTEIN KINASE"/>
    <property type="match status" value="1"/>
</dbReference>
<accession>A0AAE0FHD4</accession>
<dbReference type="PROSITE" id="PS50011">
    <property type="entry name" value="PROTEIN_KINASE_DOM"/>
    <property type="match status" value="1"/>
</dbReference>
<keyword evidence="1" id="KW-0175">Coiled coil</keyword>
<dbReference type="Gene3D" id="1.10.510.10">
    <property type="entry name" value="Transferase(Phosphotransferase) domain 1"/>
    <property type="match status" value="1"/>
</dbReference>
<keyword evidence="5" id="KW-1185">Reference proteome</keyword>
<evidence type="ECO:0000259" key="3">
    <source>
        <dbReference type="PROSITE" id="PS50011"/>
    </source>
</evidence>
<feature type="non-terminal residue" evidence="4">
    <location>
        <position position="718"/>
    </location>
</feature>
<proteinExistence type="predicted"/>
<dbReference type="GO" id="GO:1990604">
    <property type="term" value="C:IRE1-TRAF2-ASK1 complex"/>
    <property type="evidence" value="ECO:0007669"/>
    <property type="project" value="TreeGrafter"/>
</dbReference>
<evidence type="ECO:0000256" key="2">
    <source>
        <dbReference type="SAM" id="MobiDB-lite"/>
    </source>
</evidence>
<dbReference type="InterPro" id="IPR045133">
    <property type="entry name" value="IRE1/2-like"/>
</dbReference>
<dbReference type="Pfam" id="PF00069">
    <property type="entry name" value="Pkinase"/>
    <property type="match status" value="1"/>
</dbReference>
<name>A0AAE0FHD4_9CHLO</name>
<dbReference type="SUPFAM" id="SSF56112">
    <property type="entry name" value="Protein kinase-like (PK-like)"/>
    <property type="match status" value="1"/>
</dbReference>
<feature type="non-terminal residue" evidence="4">
    <location>
        <position position="1"/>
    </location>
</feature>
<dbReference type="Proteomes" id="UP001190700">
    <property type="component" value="Unassembled WGS sequence"/>
</dbReference>
<dbReference type="GO" id="GO:0005524">
    <property type="term" value="F:ATP binding"/>
    <property type="evidence" value="ECO:0007669"/>
    <property type="project" value="InterPro"/>
</dbReference>
<evidence type="ECO:0000313" key="4">
    <source>
        <dbReference type="EMBL" id="KAK3259871.1"/>
    </source>
</evidence>
<protein>
    <recommendedName>
        <fullName evidence="3">Protein kinase domain-containing protein</fullName>
    </recommendedName>
</protein>
<organism evidence="4 5">
    <name type="scientific">Cymbomonas tetramitiformis</name>
    <dbReference type="NCBI Taxonomy" id="36881"/>
    <lineage>
        <taxon>Eukaryota</taxon>
        <taxon>Viridiplantae</taxon>
        <taxon>Chlorophyta</taxon>
        <taxon>Pyramimonadophyceae</taxon>
        <taxon>Pyramimonadales</taxon>
        <taxon>Pyramimonadaceae</taxon>
        <taxon>Cymbomonas</taxon>
    </lineage>
</organism>